<dbReference type="Proteomes" id="UP000054928">
    <property type="component" value="Unassembled WGS sequence"/>
</dbReference>
<reference evidence="3" key="1">
    <citation type="submission" date="2014-09" db="EMBL/GenBank/DDBJ databases">
        <authorList>
            <person name="Sharma Rahul"/>
            <person name="Thines Marco"/>
        </authorList>
    </citation>
    <scope>NUCLEOTIDE SEQUENCE [LARGE SCALE GENOMIC DNA]</scope>
</reference>
<organism evidence="2 3">
    <name type="scientific">Plasmopara halstedii</name>
    <name type="common">Downy mildew of sunflower</name>
    <dbReference type="NCBI Taxonomy" id="4781"/>
    <lineage>
        <taxon>Eukaryota</taxon>
        <taxon>Sar</taxon>
        <taxon>Stramenopiles</taxon>
        <taxon>Oomycota</taxon>
        <taxon>Peronosporomycetes</taxon>
        <taxon>Peronosporales</taxon>
        <taxon>Peronosporaceae</taxon>
        <taxon>Plasmopara</taxon>
    </lineage>
</organism>
<dbReference type="EMBL" id="CCYD01002364">
    <property type="protein sequence ID" value="CEG46790.1"/>
    <property type="molecule type" value="Genomic_DNA"/>
</dbReference>
<name>A0A0P1AWL4_PLAHL</name>
<keyword evidence="1" id="KW-0732">Signal</keyword>
<protein>
    <submittedName>
        <fullName evidence="2">RxLR-like protein</fullName>
    </submittedName>
</protein>
<evidence type="ECO:0000313" key="2">
    <source>
        <dbReference type="EMBL" id="CEG46790.1"/>
    </source>
</evidence>
<proteinExistence type="predicted"/>
<keyword evidence="3" id="KW-1185">Reference proteome</keyword>
<dbReference type="RefSeq" id="XP_024583159.1">
    <property type="nucleotide sequence ID" value="XM_024717685.1"/>
</dbReference>
<sequence length="174" mass="19967">MRSFSTLVVITATVVMNGGVEFTSAVNDTQGTTYLIRSHTVEDTPQEERMFKFNFNFLKKSPSLKKQVMEDLKTRAETEMNQLVQMTTDDDQLRYNFLHAMMKYGLTWDDDISKHPTLFHSADLKRWLNERSQPGIRLQSSSADSDLAKFIGIIKGKRSALDDLDLLINKRKLA</sequence>
<dbReference type="AlphaFoldDB" id="A0A0P1AWL4"/>
<dbReference type="GeneID" id="36398526"/>
<evidence type="ECO:0000313" key="3">
    <source>
        <dbReference type="Proteomes" id="UP000054928"/>
    </source>
</evidence>
<evidence type="ECO:0000256" key="1">
    <source>
        <dbReference type="SAM" id="SignalP"/>
    </source>
</evidence>
<feature type="signal peptide" evidence="1">
    <location>
        <begin position="1"/>
        <end position="25"/>
    </location>
</feature>
<feature type="chain" id="PRO_5006058986" evidence="1">
    <location>
        <begin position="26"/>
        <end position="174"/>
    </location>
</feature>
<accession>A0A0P1AWL4</accession>